<dbReference type="OrthoDB" id="613763at2759"/>
<reference evidence="7 8" key="1">
    <citation type="journal article" date="2018" name="BMC Genomics">
        <title>Comparative genome analyses reveal sequence features reflecting distinct modes of host-adaptation between dicot and monocot powdery mildew.</title>
        <authorList>
            <person name="Wu Y."/>
            <person name="Ma X."/>
            <person name="Pan Z."/>
            <person name="Kale S.D."/>
            <person name="Song Y."/>
            <person name="King H."/>
            <person name="Zhang Q."/>
            <person name="Presley C."/>
            <person name="Deng X."/>
            <person name="Wei C.I."/>
            <person name="Xiao S."/>
        </authorList>
    </citation>
    <scope>NUCLEOTIDE SEQUENCE [LARGE SCALE GENOMIC DNA]</scope>
    <source>
        <strain evidence="7">UMSG2</strain>
    </source>
</reference>
<evidence type="ECO:0000256" key="2">
    <source>
        <dbReference type="ARBA" id="ARBA00011038"/>
    </source>
</evidence>
<dbReference type="InterPro" id="IPR036390">
    <property type="entry name" value="WH_DNA-bd_sf"/>
</dbReference>
<protein>
    <recommendedName>
        <fullName evidence="6">DNA-directed RNA polymerase III subunit RPC6</fullName>
        <shortName evidence="6">RNA polymerase III subunit C6</shortName>
    </recommendedName>
</protein>
<evidence type="ECO:0000256" key="4">
    <source>
        <dbReference type="ARBA" id="ARBA00023163"/>
    </source>
</evidence>
<accession>A0A420I8D1</accession>
<keyword evidence="8" id="KW-1185">Reference proteome</keyword>
<evidence type="ECO:0000256" key="3">
    <source>
        <dbReference type="ARBA" id="ARBA00022478"/>
    </source>
</evidence>
<dbReference type="EMBL" id="MCFK01000097">
    <property type="protein sequence ID" value="RKF65960.1"/>
    <property type="molecule type" value="Genomic_DNA"/>
</dbReference>
<keyword evidence="3 6" id="KW-0240">DNA-directed RNA polymerase</keyword>
<dbReference type="SUPFAM" id="SSF46785">
    <property type="entry name" value="Winged helix' DNA-binding domain"/>
    <property type="match status" value="1"/>
</dbReference>
<comment type="subcellular location">
    <subcellularLocation>
        <location evidence="1 6">Nucleus</location>
    </subcellularLocation>
</comment>
<dbReference type="Gene3D" id="1.10.10.10">
    <property type="entry name" value="Winged helix-like DNA-binding domain superfamily/Winged helix DNA-binding domain"/>
    <property type="match status" value="1"/>
</dbReference>
<dbReference type="InterPro" id="IPR007832">
    <property type="entry name" value="RNA_pol_Rpc34"/>
</dbReference>
<evidence type="ECO:0000256" key="6">
    <source>
        <dbReference type="PIRNR" id="PIRNR028763"/>
    </source>
</evidence>
<dbReference type="GO" id="GO:0006383">
    <property type="term" value="P:transcription by RNA polymerase III"/>
    <property type="evidence" value="ECO:0007669"/>
    <property type="project" value="UniProtKB-UniRule"/>
</dbReference>
<name>A0A420I8D1_9PEZI</name>
<dbReference type="AlphaFoldDB" id="A0A420I8D1"/>
<comment type="caution">
    <text evidence="7">The sequence shown here is derived from an EMBL/GenBank/DDBJ whole genome shotgun (WGS) entry which is preliminary data.</text>
</comment>
<dbReference type="PIRSF" id="PIRSF028763">
    <property type="entry name" value="RNA_pol_Rpc34"/>
    <property type="match status" value="1"/>
</dbReference>
<evidence type="ECO:0000256" key="1">
    <source>
        <dbReference type="ARBA" id="ARBA00004123"/>
    </source>
</evidence>
<dbReference type="InterPro" id="IPR016049">
    <property type="entry name" value="RNA_pol_Rpc34-like"/>
</dbReference>
<dbReference type="InterPro" id="IPR036388">
    <property type="entry name" value="WH-like_DNA-bd_sf"/>
</dbReference>
<dbReference type="PANTHER" id="PTHR12780">
    <property type="entry name" value="RNA POLYMERASE III DNA DIRECTED , 39KD SUBUNIT-RELATED"/>
    <property type="match status" value="1"/>
</dbReference>
<dbReference type="Proteomes" id="UP000286134">
    <property type="component" value="Unassembled WGS sequence"/>
</dbReference>
<keyword evidence="4 6" id="KW-0804">Transcription</keyword>
<evidence type="ECO:0000313" key="7">
    <source>
        <dbReference type="EMBL" id="RKF65960.1"/>
    </source>
</evidence>
<keyword evidence="5 6" id="KW-0539">Nucleus</keyword>
<proteinExistence type="inferred from homology"/>
<dbReference type="STRING" id="212602.A0A420I8D1"/>
<organism evidence="7 8">
    <name type="scientific">Erysiphe neolycopersici</name>
    <dbReference type="NCBI Taxonomy" id="212602"/>
    <lineage>
        <taxon>Eukaryota</taxon>
        <taxon>Fungi</taxon>
        <taxon>Dikarya</taxon>
        <taxon>Ascomycota</taxon>
        <taxon>Pezizomycotina</taxon>
        <taxon>Leotiomycetes</taxon>
        <taxon>Erysiphales</taxon>
        <taxon>Erysiphaceae</taxon>
        <taxon>Erysiphe</taxon>
    </lineage>
</organism>
<dbReference type="GO" id="GO:0005666">
    <property type="term" value="C:RNA polymerase III complex"/>
    <property type="evidence" value="ECO:0007669"/>
    <property type="project" value="UniProtKB-UniRule"/>
</dbReference>
<sequence length="347" mass="40481">MVKNGDGNISLLKRQLYEACFLIQERDHNHVFHQYEFQEFDHISFDNDIQLLLRVVQELLDDKLFKMVQDSDGMGWKLRSQEEATKYRVLTAEQELVYAQIDESGQEGIWSRTIKTRTNLHDSIFTSSIKFLMGKGYICEMKSVEHPGRKMYIKASLRPSERATGGAWFTDGELDDVFINTALMLLQRHIHEHSWQAIRDQSIERKPKKYIKSLKPEEAKAIRKRELEQKASNPIEFVPMPANYDKYMTLEELTQKIEESSVFNQPLTTSEVQQLLDVLMFDNKIEKVMCGTKWGYRTLKQTMVSEDQRGGVMSDIPCGRCPVFELCEEGGPVQPKECVYFREWLTL</sequence>
<dbReference type="Pfam" id="PF05158">
    <property type="entry name" value="RNA_pol_Rpc34"/>
    <property type="match status" value="1"/>
</dbReference>
<evidence type="ECO:0000256" key="5">
    <source>
        <dbReference type="ARBA" id="ARBA00023242"/>
    </source>
</evidence>
<gene>
    <name evidence="7" type="ORF">OnM2_000028</name>
</gene>
<comment type="function">
    <text evidence="6">DNA-dependent RNA polymerase catalyzes the transcription of DNA into RNA using the four ribonucleoside triphosphates as substrates. Specific peripheric component of RNA polymerase III which synthesizes small RNAs, such as 5S rRNA and tRNAs.</text>
</comment>
<comment type="similarity">
    <text evidence="2 6">Belongs to the eukaryotic RPC34/RPC39 RNA polymerase subunit family.</text>
</comment>
<evidence type="ECO:0000313" key="8">
    <source>
        <dbReference type="Proteomes" id="UP000286134"/>
    </source>
</evidence>